<proteinExistence type="predicted"/>
<dbReference type="Gene3D" id="3.30.160.250">
    <property type="match status" value="1"/>
</dbReference>
<evidence type="ECO:0000313" key="1">
    <source>
        <dbReference type="EMBL" id="MBD2771453.1"/>
    </source>
</evidence>
<dbReference type="AlphaFoldDB" id="A0A8J7BWS1"/>
<dbReference type="InterPro" id="IPR035069">
    <property type="entry name" value="TTHA1013/TTHA0281-like"/>
</dbReference>
<organism evidence="1 2">
    <name type="scientific">Iningainema tapete BLCC-T55</name>
    <dbReference type="NCBI Taxonomy" id="2748662"/>
    <lineage>
        <taxon>Bacteria</taxon>
        <taxon>Bacillati</taxon>
        <taxon>Cyanobacteriota</taxon>
        <taxon>Cyanophyceae</taxon>
        <taxon>Nostocales</taxon>
        <taxon>Scytonemataceae</taxon>
        <taxon>Iningainema tapete</taxon>
    </lineage>
</organism>
<dbReference type="EMBL" id="JACXAE010000025">
    <property type="protein sequence ID" value="MBD2771453.1"/>
    <property type="molecule type" value="Genomic_DNA"/>
</dbReference>
<keyword evidence="2" id="KW-1185">Reference proteome</keyword>
<dbReference type="Proteomes" id="UP000629098">
    <property type="component" value="Unassembled WGS sequence"/>
</dbReference>
<sequence length="119" mass="13638">MIRVSPSKFSYSVLVEHEHDGRFSAVVVGLSDCKSLGNTEKEALENLQQLLQKRLQNSKIVTLEINSPQNDNPWMKIAGMYKDNPLFDEVLADIETERCKLDAEMEEYYRQTDAEGEVK</sequence>
<gene>
    <name evidence="1" type="ORF">ICL16_04835</name>
</gene>
<reference evidence="1" key="1">
    <citation type="submission" date="2020-09" db="EMBL/GenBank/DDBJ databases">
        <title>Iningainema tapete sp. nov. (Scytonemataceae, Cyanobacteria) from greenhouses in central Florida (USA) produces two types of nodularin with biosynthetic potential for microcystin-LR and anabaenopeptins.</title>
        <authorList>
            <person name="Berthold D.E."/>
            <person name="Lefler F.W."/>
            <person name="Huang I.-S."/>
            <person name="Abdulla H."/>
            <person name="Zimba P.V."/>
            <person name="Laughinghouse H.D. IV."/>
        </authorList>
    </citation>
    <scope>NUCLEOTIDE SEQUENCE</scope>
    <source>
        <strain evidence="1">BLCCT55</strain>
    </source>
</reference>
<dbReference type="SUPFAM" id="SSF143100">
    <property type="entry name" value="TTHA1013/TTHA0281-like"/>
    <property type="match status" value="1"/>
</dbReference>
<evidence type="ECO:0000313" key="2">
    <source>
        <dbReference type="Proteomes" id="UP000629098"/>
    </source>
</evidence>
<comment type="caution">
    <text evidence="1">The sequence shown here is derived from an EMBL/GenBank/DDBJ whole genome shotgun (WGS) entry which is preliminary data.</text>
</comment>
<accession>A0A8J7BWS1</accession>
<name>A0A8J7BWS1_9CYAN</name>
<protein>
    <submittedName>
        <fullName evidence="1">Type II toxin-antitoxin system HicB family antitoxin</fullName>
    </submittedName>
</protein>
<dbReference type="RefSeq" id="WP_190825748.1">
    <property type="nucleotide sequence ID" value="NZ_CAWPPI010000025.1"/>
</dbReference>